<gene>
    <name evidence="3" type="ORF">EV356DRAFT_528054</name>
</gene>
<proteinExistence type="predicted"/>
<evidence type="ECO:0000256" key="2">
    <source>
        <dbReference type="SAM" id="Phobius"/>
    </source>
</evidence>
<evidence type="ECO:0000313" key="3">
    <source>
        <dbReference type="EMBL" id="KAF2239456.1"/>
    </source>
</evidence>
<evidence type="ECO:0000313" key="4">
    <source>
        <dbReference type="Proteomes" id="UP000800092"/>
    </source>
</evidence>
<feature type="compositionally biased region" description="Polar residues" evidence="1">
    <location>
        <begin position="170"/>
        <end position="183"/>
    </location>
</feature>
<feature type="region of interest" description="Disordered" evidence="1">
    <location>
        <begin position="39"/>
        <end position="61"/>
    </location>
</feature>
<name>A0A6A6HMZ0_VIRVR</name>
<organism evidence="3 4">
    <name type="scientific">Viridothelium virens</name>
    <name type="common">Speckled blister lichen</name>
    <name type="synonym">Trypethelium virens</name>
    <dbReference type="NCBI Taxonomy" id="1048519"/>
    <lineage>
        <taxon>Eukaryota</taxon>
        <taxon>Fungi</taxon>
        <taxon>Dikarya</taxon>
        <taxon>Ascomycota</taxon>
        <taxon>Pezizomycotina</taxon>
        <taxon>Dothideomycetes</taxon>
        <taxon>Dothideomycetes incertae sedis</taxon>
        <taxon>Trypetheliales</taxon>
        <taxon>Trypetheliaceae</taxon>
        <taxon>Viridothelium</taxon>
    </lineage>
</organism>
<keyword evidence="2" id="KW-0472">Membrane</keyword>
<keyword evidence="2" id="KW-0812">Transmembrane</keyword>
<reference evidence="3" key="1">
    <citation type="journal article" date="2020" name="Stud. Mycol.">
        <title>101 Dothideomycetes genomes: a test case for predicting lifestyles and emergence of pathogens.</title>
        <authorList>
            <person name="Haridas S."/>
            <person name="Albert R."/>
            <person name="Binder M."/>
            <person name="Bloem J."/>
            <person name="Labutti K."/>
            <person name="Salamov A."/>
            <person name="Andreopoulos B."/>
            <person name="Baker S."/>
            <person name="Barry K."/>
            <person name="Bills G."/>
            <person name="Bluhm B."/>
            <person name="Cannon C."/>
            <person name="Castanera R."/>
            <person name="Culley D."/>
            <person name="Daum C."/>
            <person name="Ezra D."/>
            <person name="Gonzalez J."/>
            <person name="Henrissat B."/>
            <person name="Kuo A."/>
            <person name="Liang C."/>
            <person name="Lipzen A."/>
            <person name="Lutzoni F."/>
            <person name="Magnuson J."/>
            <person name="Mondo S."/>
            <person name="Nolan M."/>
            <person name="Ohm R."/>
            <person name="Pangilinan J."/>
            <person name="Park H.-J."/>
            <person name="Ramirez L."/>
            <person name="Alfaro M."/>
            <person name="Sun H."/>
            <person name="Tritt A."/>
            <person name="Yoshinaga Y."/>
            <person name="Zwiers L.-H."/>
            <person name="Turgeon B."/>
            <person name="Goodwin S."/>
            <person name="Spatafora J."/>
            <person name="Crous P."/>
            <person name="Grigoriev I."/>
        </authorList>
    </citation>
    <scope>NUCLEOTIDE SEQUENCE</scope>
    <source>
        <strain evidence="3">Tuck. ex Michener</strain>
    </source>
</reference>
<feature type="transmembrane region" description="Helical" evidence="2">
    <location>
        <begin position="67"/>
        <end position="90"/>
    </location>
</feature>
<keyword evidence="2" id="KW-1133">Transmembrane helix</keyword>
<sequence length="248" mass="26939">MAPISTSGPLTTKDDITNLIKLVVSIFSKVVSTASSVSSSQVLPEPPNGPHLHSRSNQPTKAMPDTVAHVGVVTAIAISGCVVIGIVLYLRFRGIFGICFRVSFRHMSPRRTAFALTATLVRRATGRRTMGINRVLERWQETLAAMRQHIVNDRVHQAIHEIINQAMSRATAGTHSAEGGSQQRRTHCRSRSEPIAGSNPIALAEQRRARDDTYALPQLSLGGSVRSESWLGPGGRVSHEHTAISEVE</sequence>
<feature type="region of interest" description="Disordered" evidence="1">
    <location>
        <begin position="170"/>
        <end position="200"/>
    </location>
</feature>
<accession>A0A6A6HMZ0</accession>
<feature type="region of interest" description="Disordered" evidence="1">
    <location>
        <begin position="225"/>
        <end position="248"/>
    </location>
</feature>
<protein>
    <submittedName>
        <fullName evidence="3">Uncharacterized protein</fullName>
    </submittedName>
</protein>
<evidence type="ECO:0000256" key="1">
    <source>
        <dbReference type="SAM" id="MobiDB-lite"/>
    </source>
</evidence>
<keyword evidence="4" id="KW-1185">Reference proteome</keyword>
<dbReference type="EMBL" id="ML991772">
    <property type="protein sequence ID" value="KAF2239456.1"/>
    <property type="molecule type" value="Genomic_DNA"/>
</dbReference>
<feature type="compositionally biased region" description="Basic and acidic residues" evidence="1">
    <location>
        <begin position="237"/>
        <end position="248"/>
    </location>
</feature>
<dbReference type="Proteomes" id="UP000800092">
    <property type="component" value="Unassembled WGS sequence"/>
</dbReference>
<dbReference type="AlphaFoldDB" id="A0A6A6HMZ0"/>